<dbReference type="RefSeq" id="WP_106933107.1">
    <property type="nucleotide sequence ID" value="NZ_PYFT01000001.1"/>
</dbReference>
<dbReference type="EMBL" id="PYFT01000001">
    <property type="protein sequence ID" value="PSR56936.1"/>
    <property type="molecule type" value="Genomic_DNA"/>
</dbReference>
<protein>
    <recommendedName>
        <fullName evidence="4">MerR family transcriptional regulator</fullName>
    </recommendedName>
</protein>
<dbReference type="Pfam" id="PF13591">
    <property type="entry name" value="MerR_2"/>
    <property type="match status" value="1"/>
</dbReference>
<reference evidence="2 3" key="1">
    <citation type="submission" date="2018-03" db="EMBL/GenBank/DDBJ databases">
        <title>Adhaeribacter sp. HMF7605 Genome sequencing and assembly.</title>
        <authorList>
            <person name="Kang H."/>
            <person name="Kang J."/>
            <person name="Cha I."/>
            <person name="Kim H."/>
            <person name="Joh K."/>
        </authorList>
    </citation>
    <scope>NUCLEOTIDE SEQUENCE [LARGE SCALE GENOMIC DNA]</scope>
    <source>
        <strain evidence="2 3">HMF7605</strain>
    </source>
</reference>
<dbReference type="InterPro" id="IPR009061">
    <property type="entry name" value="DNA-bd_dom_put_sf"/>
</dbReference>
<dbReference type="Proteomes" id="UP000240357">
    <property type="component" value="Unassembled WGS sequence"/>
</dbReference>
<dbReference type="AlphaFoldDB" id="A0A2T2YN67"/>
<evidence type="ECO:0000313" key="3">
    <source>
        <dbReference type="Proteomes" id="UP000240357"/>
    </source>
</evidence>
<gene>
    <name evidence="2" type="ORF">AHMF7605_27295</name>
</gene>
<organism evidence="2 3">
    <name type="scientific">Adhaeribacter arboris</name>
    <dbReference type="NCBI Taxonomy" id="2072846"/>
    <lineage>
        <taxon>Bacteria</taxon>
        <taxon>Pseudomonadati</taxon>
        <taxon>Bacteroidota</taxon>
        <taxon>Cytophagia</taxon>
        <taxon>Cytophagales</taxon>
        <taxon>Hymenobacteraceae</taxon>
        <taxon>Adhaeribacter</taxon>
    </lineage>
</organism>
<accession>A0A2T2YN67</accession>
<dbReference type="SUPFAM" id="SSF46955">
    <property type="entry name" value="Putative DNA-binding domain"/>
    <property type="match status" value="1"/>
</dbReference>
<sequence length="116" mass="13912">MMNYIAIEEFCQHYGVEVRLIQEFANFGLVRLHTNQDRQVIPASEVKQLERMLRLALDLDLNPEGIDVILNMRQEMQRLRRKTQRLQNRLRRLEQERHWNLLEGPQSRGFIVDVGE</sequence>
<evidence type="ECO:0000256" key="1">
    <source>
        <dbReference type="SAM" id="Coils"/>
    </source>
</evidence>
<dbReference type="OrthoDB" id="885406at2"/>
<keyword evidence="3" id="KW-1185">Reference proteome</keyword>
<feature type="coiled-coil region" evidence="1">
    <location>
        <begin position="69"/>
        <end position="96"/>
    </location>
</feature>
<evidence type="ECO:0000313" key="2">
    <source>
        <dbReference type="EMBL" id="PSR56936.1"/>
    </source>
</evidence>
<keyword evidence="1" id="KW-0175">Coiled coil</keyword>
<name>A0A2T2YN67_9BACT</name>
<evidence type="ECO:0008006" key="4">
    <source>
        <dbReference type="Google" id="ProtNLM"/>
    </source>
</evidence>
<comment type="caution">
    <text evidence="2">The sequence shown here is derived from an EMBL/GenBank/DDBJ whole genome shotgun (WGS) entry which is preliminary data.</text>
</comment>
<proteinExistence type="predicted"/>
<dbReference type="Gene3D" id="1.10.1660.10">
    <property type="match status" value="1"/>
</dbReference>